<comment type="caution">
    <text evidence="1">The sequence shown here is derived from an EMBL/GenBank/DDBJ whole genome shotgun (WGS) entry which is preliminary data.</text>
</comment>
<organism evidence="1 2">
    <name type="scientific">Microtetraspora fusca</name>
    <dbReference type="NCBI Taxonomy" id="1997"/>
    <lineage>
        <taxon>Bacteria</taxon>
        <taxon>Bacillati</taxon>
        <taxon>Actinomycetota</taxon>
        <taxon>Actinomycetes</taxon>
        <taxon>Streptosporangiales</taxon>
        <taxon>Streptosporangiaceae</taxon>
        <taxon>Microtetraspora</taxon>
    </lineage>
</organism>
<sequence>MSKIKLDDLAFDGAELSEGDLGLVGGGRMPEMKVTWYIGGKPAEWDIIN</sequence>
<name>A0ABW6VHJ4_MICFU</name>
<protein>
    <submittedName>
        <fullName evidence="1">ATP-grasp target RiPP</fullName>
    </submittedName>
</protein>
<gene>
    <name evidence="1" type="ORF">ACFY05_38995</name>
</gene>
<accession>A0ABW6VHJ4</accession>
<dbReference type="RefSeq" id="WP_157545339.1">
    <property type="nucleotide sequence ID" value="NZ_BBYK01000046.1"/>
</dbReference>
<evidence type="ECO:0000313" key="1">
    <source>
        <dbReference type="EMBL" id="MFF4778831.1"/>
    </source>
</evidence>
<dbReference type="NCBIfam" id="TIGR04497">
    <property type="entry name" value="GRASP_targ_2"/>
    <property type="match status" value="1"/>
</dbReference>
<proteinExistence type="predicted"/>
<keyword evidence="2" id="KW-1185">Reference proteome</keyword>
<evidence type="ECO:0000313" key="2">
    <source>
        <dbReference type="Proteomes" id="UP001602119"/>
    </source>
</evidence>
<reference evidence="1 2" key="1">
    <citation type="submission" date="2024-10" db="EMBL/GenBank/DDBJ databases">
        <title>The Natural Products Discovery Center: Release of the First 8490 Sequenced Strains for Exploring Actinobacteria Biosynthetic Diversity.</title>
        <authorList>
            <person name="Kalkreuter E."/>
            <person name="Kautsar S.A."/>
            <person name="Yang D."/>
            <person name="Bader C.D."/>
            <person name="Teijaro C.N."/>
            <person name="Fluegel L."/>
            <person name="Davis C.M."/>
            <person name="Simpson J.R."/>
            <person name="Lauterbach L."/>
            <person name="Steele A.D."/>
            <person name="Gui C."/>
            <person name="Meng S."/>
            <person name="Li G."/>
            <person name="Viehrig K."/>
            <person name="Ye F."/>
            <person name="Su P."/>
            <person name="Kiefer A.F."/>
            <person name="Nichols A."/>
            <person name="Cepeda A.J."/>
            <person name="Yan W."/>
            <person name="Fan B."/>
            <person name="Jiang Y."/>
            <person name="Adhikari A."/>
            <person name="Zheng C.-J."/>
            <person name="Schuster L."/>
            <person name="Cowan T.M."/>
            <person name="Smanski M.J."/>
            <person name="Chevrette M.G."/>
            <person name="De Carvalho L.P.S."/>
            <person name="Shen B."/>
        </authorList>
    </citation>
    <scope>NUCLEOTIDE SEQUENCE [LARGE SCALE GENOMIC DNA]</scope>
    <source>
        <strain evidence="1 2">NPDC001281</strain>
    </source>
</reference>
<dbReference type="EMBL" id="JBIAXI010000037">
    <property type="protein sequence ID" value="MFF4778831.1"/>
    <property type="molecule type" value="Genomic_DNA"/>
</dbReference>
<dbReference type="Proteomes" id="UP001602119">
    <property type="component" value="Unassembled WGS sequence"/>
</dbReference>
<dbReference type="InterPro" id="IPR030988">
    <property type="entry name" value="GRASP_targ_2_Rhodococcus"/>
</dbReference>